<protein>
    <submittedName>
        <fullName evidence="10">Glycosyltransferase family 29 protein</fullName>
        <ecNumber evidence="10">2.4.-.-</ecNumber>
    </submittedName>
</protein>
<feature type="compositionally biased region" description="Basic residues" evidence="9">
    <location>
        <begin position="1"/>
        <end position="10"/>
    </location>
</feature>
<dbReference type="RefSeq" id="WP_376735410.1">
    <property type="nucleotide sequence ID" value="NZ_JAYMRP010000036.1"/>
</dbReference>
<keyword evidence="4 10" id="KW-0808">Transferase</keyword>
<gene>
    <name evidence="10" type="ORF">VSS16_29905</name>
</gene>
<dbReference type="GO" id="GO:0016757">
    <property type="term" value="F:glycosyltransferase activity"/>
    <property type="evidence" value="ECO:0007669"/>
    <property type="project" value="UniProtKB-KW"/>
</dbReference>
<evidence type="ECO:0000256" key="6">
    <source>
        <dbReference type="ARBA" id="ARBA00022989"/>
    </source>
</evidence>
<evidence type="ECO:0000256" key="2">
    <source>
        <dbReference type="ARBA" id="ARBA00004308"/>
    </source>
</evidence>
<dbReference type="Proteomes" id="UP001585080">
    <property type="component" value="Unassembled WGS sequence"/>
</dbReference>
<evidence type="ECO:0000313" key="10">
    <source>
        <dbReference type="EMBL" id="MFB8776901.1"/>
    </source>
</evidence>
<comment type="caution">
    <text evidence="10">The sequence shown here is derived from an EMBL/GenBank/DDBJ whole genome shotgun (WGS) entry which is preliminary data.</text>
</comment>
<keyword evidence="11" id="KW-1185">Reference proteome</keyword>
<comment type="subcellular location">
    <subcellularLocation>
        <location evidence="2">Endomembrane system</location>
    </subcellularLocation>
    <subcellularLocation>
        <location evidence="1">Membrane</location>
        <topology evidence="1">Single-pass membrane protein</topology>
    </subcellularLocation>
</comment>
<dbReference type="Gene3D" id="3.90.1480.20">
    <property type="entry name" value="Glycosyl transferase family 29"/>
    <property type="match status" value="1"/>
</dbReference>
<evidence type="ECO:0000256" key="4">
    <source>
        <dbReference type="ARBA" id="ARBA00022679"/>
    </source>
</evidence>
<keyword evidence="6" id="KW-1133">Transmembrane helix</keyword>
<feature type="region of interest" description="Disordered" evidence="9">
    <location>
        <begin position="1"/>
        <end position="32"/>
    </location>
</feature>
<dbReference type="EMBL" id="JAYMRP010000036">
    <property type="protein sequence ID" value="MFB8776901.1"/>
    <property type="molecule type" value="Genomic_DNA"/>
</dbReference>
<evidence type="ECO:0000256" key="9">
    <source>
        <dbReference type="SAM" id="MobiDB-lite"/>
    </source>
</evidence>
<accession>A0ABV5EJ87</accession>
<dbReference type="Pfam" id="PF00777">
    <property type="entry name" value="Glyco_transf_29"/>
    <property type="match status" value="1"/>
</dbReference>
<evidence type="ECO:0000256" key="3">
    <source>
        <dbReference type="ARBA" id="ARBA00022676"/>
    </source>
</evidence>
<proteinExistence type="predicted"/>
<organism evidence="10 11">
    <name type="scientific">Streptomyces broussonetiae</name>
    <dbReference type="NCBI Taxonomy" id="2686304"/>
    <lineage>
        <taxon>Bacteria</taxon>
        <taxon>Bacillati</taxon>
        <taxon>Actinomycetota</taxon>
        <taxon>Actinomycetes</taxon>
        <taxon>Kitasatosporales</taxon>
        <taxon>Streptomycetaceae</taxon>
        <taxon>Streptomyces</taxon>
    </lineage>
</organism>
<keyword evidence="5" id="KW-0812">Transmembrane</keyword>
<keyword evidence="3 10" id="KW-0328">Glycosyltransferase</keyword>
<sequence length="500" mass="54574">MTRVRSRWSRPRTGDPASAPDAAGPPTAQPGPAELEECLRACAVHSGKLVGSLDHRRIALAEQLRKLLALWATQETAAATGGGGLLRRGTKAAGGQLDNDLLDALLAVGNKALDCGYDDELNLALLITDTVLTQRKNSRAGWRLRGRLLETMGHPDAAIEAFDRYVGLTKEDGFGVRTKIAGLRAAQAGRAELLALLERSVPEAAQYAGQPPTDVWADGLAAYGAGDWDGAEPRLVGALLAMDRSESPEQEFQEALSHYLDLCTGDRAARPTPELTEIIARFAEQRRNRMRGPLSDPTFGGLQWLTLGEFRNRIAGKSICLIANSGKVGTSSLGAEIDAYDLVVRFNSFKIDPAHTGARTDIHVTIHKHGFNWDRPVDIRLVFGGISGDWKHSLRNRLVPGAQKYLGDESLRWPVRNIGKLGTDAWPAIPTSGFNMLWLLDFLDVSPTLDLIGFDFYESGAYRLDAAMKMPITSVHEYTSEKAWVMERAQSVSGMRISLR</sequence>
<dbReference type="InterPro" id="IPR001675">
    <property type="entry name" value="Glyco_trans_29"/>
</dbReference>
<evidence type="ECO:0000256" key="8">
    <source>
        <dbReference type="ARBA" id="ARBA00023180"/>
    </source>
</evidence>
<dbReference type="EC" id="2.4.-.-" evidence="10"/>
<evidence type="ECO:0000256" key="1">
    <source>
        <dbReference type="ARBA" id="ARBA00004167"/>
    </source>
</evidence>
<name>A0ABV5EJ87_9ACTN</name>
<feature type="compositionally biased region" description="Low complexity" evidence="9">
    <location>
        <begin position="14"/>
        <end position="32"/>
    </location>
</feature>
<evidence type="ECO:0000256" key="7">
    <source>
        <dbReference type="ARBA" id="ARBA00023136"/>
    </source>
</evidence>
<keyword evidence="8" id="KW-0325">Glycoprotein</keyword>
<keyword evidence="7" id="KW-0472">Membrane</keyword>
<reference evidence="10 11" key="1">
    <citation type="submission" date="2024-01" db="EMBL/GenBank/DDBJ databases">
        <title>Genome mining of biosynthetic gene clusters to explore secondary metabolites of Streptomyces sp.</title>
        <authorList>
            <person name="Baig A."/>
            <person name="Ajitkumar Shintre N."/>
            <person name="Kumar H."/>
            <person name="Anbarasu A."/>
            <person name="Ramaiah S."/>
        </authorList>
    </citation>
    <scope>NUCLEOTIDE SEQUENCE [LARGE SCALE GENOMIC DNA]</scope>
    <source>
        <strain evidence="10 11">A57</strain>
    </source>
</reference>
<evidence type="ECO:0000256" key="5">
    <source>
        <dbReference type="ARBA" id="ARBA00022692"/>
    </source>
</evidence>
<evidence type="ECO:0000313" key="11">
    <source>
        <dbReference type="Proteomes" id="UP001585080"/>
    </source>
</evidence>
<dbReference type="InterPro" id="IPR038578">
    <property type="entry name" value="GT29-like_sf"/>
</dbReference>